<dbReference type="AlphaFoldDB" id="A0A7L5E428"/>
<evidence type="ECO:0000259" key="1">
    <source>
        <dbReference type="SMART" id="SM00642"/>
    </source>
</evidence>
<dbReference type="PANTHER" id="PTHR47786:SF2">
    <property type="entry name" value="GLYCOSYL HYDROLASE FAMILY 13 CATALYTIC DOMAIN-CONTAINING PROTEIN"/>
    <property type="match status" value="1"/>
</dbReference>
<reference evidence="2 3" key="1">
    <citation type="submission" date="2020-04" db="EMBL/GenBank/DDBJ databases">
        <title>Genome sequencing of novel species.</title>
        <authorList>
            <person name="Heo J."/>
            <person name="Kim S.-J."/>
            <person name="Kim J.-S."/>
            <person name="Hong S.-B."/>
            <person name="Kwon S.-W."/>
        </authorList>
    </citation>
    <scope>NUCLEOTIDE SEQUENCE [LARGE SCALE GENOMIC DNA]</scope>
    <source>
        <strain evidence="2 3">F39-2</strain>
    </source>
</reference>
<sequence length="455" mass="50433">MHNLIILFILTFGQIVNHPKSTAIPAKTVVKANSVINPIDPPQYGTPFKGVPATKDIVMYEVNFRTFTPATFKGVQARLDAIRNLGVNVIWLMPTYPVGHLKGFGSPYSVQDYYGVNPDLGTLDDLRMLVAEAHQRGMAVIMDWVANHTAWENGWTAVHKDWYLQDAAGNIVHPPKTNYTDVAALNYQNKAMRQAMISAMKYWIYTANIDGYRCDFADNVPANFWKQALDTLNTIKTHQLIYLAEGTTGAETKAGFQLSYGFDYYGTLKGVFAGTKSTDDLFTSNQNEIATISSRALKLHYTTNHDNAASDGSTLTIFHNQQGALAAFVLATYMGGVPLIYSSQEVGYVNGSVDYNTNQDIAAAYKNIISFRKANEAIKTGKLTTYNHPDVVAFEKRAGNDDVLVLVNVRNNAVSYTVPPVLQNTQWEDGLTHSGVTLTRQLTLQPYQYLVLKKG</sequence>
<accession>A0A7L5E428</accession>
<organism evidence="2 3">
    <name type="scientific">Mucilaginibacter robiniae</name>
    <dbReference type="NCBI Taxonomy" id="2728022"/>
    <lineage>
        <taxon>Bacteria</taxon>
        <taxon>Pseudomonadati</taxon>
        <taxon>Bacteroidota</taxon>
        <taxon>Sphingobacteriia</taxon>
        <taxon>Sphingobacteriales</taxon>
        <taxon>Sphingobacteriaceae</taxon>
        <taxon>Mucilaginibacter</taxon>
    </lineage>
</organism>
<dbReference type="RefSeq" id="WP_169608872.1">
    <property type="nucleotide sequence ID" value="NZ_CP051682.1"/>
</dbReference>
<dbReference type="Pfam" id="PF00128">
    <property type="entry name" value="Alpha-amylase"/>
    <property type="match status" value="2"/>
</dbReference>
<dbReference type="GO" id="GO:0005975">
    <property type="term" value="P:carbohydrate metabolic process"/>
    <property type="evidence" value="ECO:0007669"/>
    <property type="project" value="InterPro"/>
</dbReference>
<dbReference type="KEGG" id="mrob:HH214_14765"/>
<dbReference type="EMBL" id="CP051682">
    <property type="protein sequence ID" value="QJD97039.1"/>
    <property type="molecule type" value="Genomic_DNA"/>
</dbReference>
<dbReference type="Pfam" id="PF16657">
    <property type="entry name" value="Malt_amylase_C"/>
    <property type="match status" value="1"/>
</dbReference>
<evidence type="ECO:0000313" key="2">
    <source>
        <dbReference type="EMBL" id="QJD97039.1"/>
    </source>
</evidence>
<dbReference type="PANTHER" id="PTHR47786">
    <property type="entry name" value="ALPHA-1,4-GLUCAN:MALTOSE-1-PHOSPHATE MALTOSYLTRANSFERASE"/>
    <property type="match status" value="1"/>
</dbReference>
<dbReference type="Gene3D" id="2.60.40.1180">
    <property type="entry name" value="Golgi alpha-mannosidase II"/>
    <property type="match status" value="1"/>
</dbReference>
<dbReference type="InterPro" id="IPR032091">
    <property type="entry name" value="Malt_amylase-like_C"/>
</dbReference>
<dbReference type="CDD" id="cd11313">
    <property type="entry name" value="AmyAc_arch_bac_AmyA"/>
    <property type="match status" value="1"/>
</dbReference>
<gene>
    <name evidence="2" type="ORF">HH214_14765</name>
</gene>
<dbReference type="Proteomes" id="UP000503278">
    <property type="component" value="Chromosome"/>
</dbReference>
<keyword evidence="3" id="KW-1185">Reference proteome</keyword>
<dbReference type="SUPFAM" id="SSF51011">
    <property type="entry name" value="Glycosyl hydrolase domain"/>
    <property type="match status" value="1"/>
</dbReference>
<dbReference type="InterPro" id="IPR006047">
    <property type="entry name" value="GH13_cat_dom"/>
</dbReference>
<proteinExistence type="predicted"/>
<feature type="domain" description="Glycosyl hydrolase family 13 catalytic" evidence="1">
    <location>
        <begin position="61"/>
        <end position="372"/>
    </location>
</feature>
<dbReference type="SUPFAM" id="SSF51445">
    <property type="entry name" value="(Trans)glycosidases"/>
    <property type="match status" value="1"/>
</dbReference>
<name>A0A7L5E428_9SPHI</name>
<evidence type="ECO:0000313" key="3">
    <source>
        <dbReference type="Proteomes" id="UP000503278"/>
    </source>
</evidence>
<dbReference type="Gene3D" id="3.20.20.80">
    <property type="entry name" value="Glycosidases"/>
    <property type="match status" value="1"/>
</dbReference>
<dbReference type="SMART" id="SM00642">
    <property type="entry name" value="Aamy"/>
    <property type="match status" value="1"/>
</dbReference>
<dbReference type="InterPro" id="IPR017853">
    <property type="entry name" value="GH"/>
</dbReference>
<protein>
    <submittedName>
        <fullName evidence="2">Alpha-amylase</fullName>
    </submittedName>
</protein>
<dbReference type="InterPro" id="IPR013780">
    <property type="entry name" value="Glyco_hydro_b"/>
</dbReference>